<evidence type="ECO:0000256" key="2">
    <source>
        <dbReference type="ARBA" id="ARBA00023015"/>
    </source>
</evidence>
<name>A0ABD1M101_9FABA</name>
<keyword evidence="4" id="KW-0804">Transcription</keyword>
<dbReference type="InterPro" id="IPR011598">
    <property type="entry name" value="bHLH_dom"/>
</dbReference>
<evidence type="ECO:0000313" key="7">
    <source>
        <dbReference type="EMBL" id="KAL2329401.1"/>
    </source>
</evidence>
<reference evidence="7 8" key="1">
    <citation type="submission" date="2024-08" db="EMBL/GenBank/DDBJ databases">
        <title>Insights into the chromosomal genome structure of Flemingia macrophylla.</title>
        <authorList>
            <person name="Ding Y."/>
            <person name="Zhao Y."/>
            <person name="Bi W."/>
            <person name="Wu M."/>
            <person name="Zhao G."/>
            <person name="Gong Y."/>
            <person name="Li W."/>
            <person name="Zhang P."/>
        </authorList>
    </citation>
    <scope>NUCLEOTIDE SEQUENCE [LARGE SCALE GENOMIC DNA]</scope>
    <source>
        <strain evidence="7">DYQJB</strain>
        <tissue evidence="7">Leaf</tissue>
    </source>
</reference>
<feature type="domain" description="BHLH" evidence="6">
    <location>
        <begin position="81"/>
        <end position="131"/>
    </location>
</feature>
<proteinExistence type="predicted"/>
<sequence>MQSPSGGGWARFRSSWLEYSVVLEEEVDHHLSFTQLLSSIPASSENQLYQFPSDKKLAIPPQNVNVLEDSVPCRIRAKRGCATHPRSIAERLRRTRISHRIRKLQQLVPNMDKQTNTADMLCEAAAYVKFLQKQIEQLSEHQRRCKCMVQE</sequence>
<organism evidence="7 8">
    <name type="scientific">Flemingia macrophylla</name>
    <dbReference type="NCBI Taxonomy" id="520843"/>
    <lineage>
        <taxon>Eukaryota</taxon>
        <taxon>Viridiplantae</taxon>
        <taxon>Streptophyta</taxon>
        <taxon>Embryophyta</taxon>
        <taxon>Tracheophyta</taxon>
        <taxon>Spermatophyta</taxon>
        <taxon>Magnoliopsida</taxon>
        <taxon>eudicotyledons</taxon>
        <taxon>Gunneridae</taxon>
        <taxon>Pentapetalae</taxon>
        <taxon>rosids</taxon>
        <taxon>fabids</taxon>
        <taxon>Fabales</taxon>
        <taxon>Fabaceae</taxon>
        <taxon>Papilionoideae</taxon>
        <taxon>50 kb inversion clade</taxon>
        <taxon>NPAAA clade</taxon>
        <taxon>indigoferoid/millettioid clade</taxon>
        <taxon>Phaseoleae</taxon>
        <taxon>Flemingia</taxon>
    </lineage>
</organism>
<keyword evidence="2" id="KW-0805">Transcription regulation</keyword>
<comment type="caution">
    <text evidence="7">The sequence shown here is derived from an EMBL/GenBank/DDBJ whole genome shotgun (WGS) entry which is preliminary data.</text>
</comment>
<accession>A0ABD1M101</accession>
<dbReference type="InterPro" id="IPR045843">
    <property type="entry name" value="IND-like"/>
</dbReference>
<dbReference type="GO" id="GO:0006355">
    <property type="term" value="P:regulation of DNA-templated transcription"/>
    <property type="evidence" value="ECO:0007669"/>
    <property type="project" value="UniProtKB-ARBA"/>
</dbReference>
<dbReference type="Gene3D" id="4.10.280.10">
    <property type="entry name" value="Helix-loop-helix DNA-binding domain"/>
    <property type="match status" value="1"/>
</dbReference>
<gene>
    <name evidence="7" type="ORF">Fmac_022828</name>
</gene>
<protein>
    <recommendedName>
        <fullName evidence="6">BHLH domain-containing protein</fullName>
    </recommendedName>
</protein>
<dbReference type="PANTHER" id="PTHR16223">
    <property type="entry name" value="TRANSCRIPTION FACTOR BHLH83-RELATED"/>
    <property type="match status" value="1"/>
</dbReference>
<keyword evidence="3" id="KW-0238">DNA-binding</keyword>
<dbReference type="AlphaFoldDB" id="A0ABD1M101"/>
<dbReference type="PROSITE" id="PS50888">
    <property type="entry name" value="BHLH"/>
    <property type="match status" value="1"/>
</dbReference>
<dbReference type="Pfam" id="PF00010">
    <property type="entry name" value="HLH"/>
    <property type="match status" value="1"/>
</dbReference>
<evidence type="ECO:0000256" key="1">
    <source>
        <dbReference type="ARBA" id="ARBA00004123"/>
    </source>
</evidence>
<dbReference type="EMBL" id="JBGMDY010000007">
    <property type="protein sequence ID" value="KAL2329401.1"/>
    <property type="molecule type" value="Genomic_DNA"/>
</dbReference>
<evidence type="ECO:0000313" key="8">
    <source>
        <dbReference type="Proteomes" id="UP001603857"/>
    </source>
</evidence>
<dbReference type="CDD" id="cd11393">
    <property type="entry name" value="bHLH_AtbHLH_like"/>
    <property type="match status" value="1"/>
</dbReference>
<dbReference type="SUPFAM" id="SSF47459">
    <property type="entry name" value="HLH, helix-loop-helix DNA-binding domain"/>
    <property type="match status" value="1"/>
</dbReference>
<evidence type="ECO:0000256" key="4">
    <source>
        <dbReference type="ARBA" id="ARBA00023163"/>
    </source>
</evidence>
<dbReference type="FunFam" id="4.10.280.10:FF:000021">
    <property type="entry name" value="Transcription factor bHLH130 family"/>
    <property type="match status" value="1"/>
</dbReference>
<evidence type="ECO:0000256" key="3">
    <source>
        <dbReference type="ARBA" id="ARBA00023125"/>
    </source>
</evidence>
<dbReference type="GO" id="GO:0000976">
    <property type="term" value="F:transcription cis-regulatory region binding"/>
    <property type="evidence" value="ECO:0007669"/>
    <property type="project" value="UniProtKB-ARBA"/>
</dbReference>
<dbReference type="GO" id="GO:0005634">
    <property type="term" value="C:nucleus"/>
    <property type="evidence" value="ECO:0007669"/>
    <property type="project" value="UniProtKB-SubCell"/>
</dbReference>
<dbReference type="Proteomes" id="UP001603857">
    <property type="component" value="Unassembled WGS sequence"/>
</dbReference>
<evidence type="ECO:0000256" key="5">
    <source>
        <dbReference type="ARBA" id="ARBA00023242"/>
    </source>
</evidence>
<comment type="subcellular location">
    <subcellularLocation>
        <location evidence="1">Nucleus</location>
    </subcellularLocation>
</comment>
<keyword evidence="8" id="KW-1185">Reference proteome</keyword>
<keyword evidence="5" id="KW-0539">Nucleus</keyword>
<dbReference type="SMART" id="SM00353">
    <property type="entry name" value="HLH"/>
    <property type="match status" value="1"/>
</dbReference>
<dbReference type="PANTHER" id="PTHR16223:SF51">
    <property type="entry name" value="TRANSCRIPTION FACTOR BHLH117-RELATED"/>
    <property type="match status" value="1"/>
</dbReference>
<dbReference type="InterPro" id="IPR036638">
    <property type="entry name" value="HLH_DNA-bd_sf"/>
</dbReference>
<evidence type="ECO:0000259" key="6">
    <source>
        <dbReference type="PROSITE" id="PS50888"/>
    </source>
</evidence>
<dbReference type="InterPro" id="IPR045239">
    <property type="entry name" value="bHLH95_bHLH"/>
</dbReference>